<sequence>MSQLEPAKEISKEEFFEKAGQFRILIIGRANAGKTSILQRVCNATEGEEPEIYDRRGRRINLSIVGPSVMRGEHDINHEMVFRSNPDFVFHDSHGFEAGSVDEFHGVQRFIQAHADEPSLHDRLHVIWYCIPVGDARLITRAEEIFFSECDTKGVPVLVLFTKFDSLDSKAFSTILKENPSMNPKDAVLQAPAYAKANFDRVQAKLSIFQSKYPPKAYLYLYNMHEPNTACYDLLDQTAGVLDNFVLQALFLSTQKSSLALKTKYAMRAILQLPTSTAVEKMLKLILLMFYKVL</sequence>
<dbReference type="InterPro" id="IPR027417">
    <property type="entry name" value="P-loop_NTPase"/>
</dbReference>
<name>A0A369JSL2_HYPMA</name>
<proteinExistence type="predicted"/>
<gene>
    <name evidence="1" type="ORF">Hypma_010565</name>
</gene>
<evidence type="ECO:0008006" key="3">
    <source>
        <dbReference type="Google" id="ProtNLM"/>
    </source>
</evidence>
<protein>
    <recommendedName>
        <fullName evidence="3">G domain-containing protein</fullName>
    </recommendedName>
</protein>
<evidence type="ECO:0000313" key="1">
    <source>
        <dbReference type="EMBL" id="RDB22354.1"/>
    </source>
</evidence>
<dbReference type="Gene3D" id="3.40.50.300">
    <property type="entry name" value="P-loop containing nucleotide triphosphate hydrolases"/>
    <property type="match status" value="1"/>
</dbReference>
<organism evidence="1 2">
    <name type="scientific">Hypsizygus marmoreus</name>
    <name type="common">White beech mushroom</name>
    <name type="synonym">Agaricus marmoreus</name>
    <dbReference type="NCBI Taxonomy" id="39966"/>
    <lineage>
        <taxon>Eukaryota</taxon>
        <taxon>Fungi</taxon>
        <taxon>Dikarya</taxon>
        <taxon>Basidiomycota</taxon>
        <taxon>Agaricomycotina</taxon>
        <taxon>Agaricomycetes</taxon>
        <taxon>Agaricomycetidae</taxon>
        <taxon>Agaricales</taxon>
        <taxon>Tricholomatineae</taxon>
        <taxon>Lyophyllaceae</taxon>
        <taxon>Hypsizygus</taxon>
    </lineage>
</organism>
<dbReference type="AlphaFoldDB" id="A0A369JSL2"/>
<reference evidence="1" key="1">
    <citation type="submission" date="2018-04" db="EMBL/GenBank/DDBJ databases">
        <title>Whole genome sequencing of Hypsizygus marmoreus.</title>
        <authorList>
            <person name="Choi I.-G."/>
            <person name="Min B."/>
            <person name="Kim J.-G."/>
            <person name="Kim S."/>
            <person name="Oh Y.-L."/>
            <person name="Kong W.-S."/>
            <person name="Park H."/>
            <person name="Jeong J."/>
            <person name="Song E.-S."/>
        </authorList>
    </citation>
    <scope>NUCLEOTIDE SEQUENCE [LARGE SCALE GENOMIC DNA]</scope>
    <source>
        <strain evidence="1">51987-8</strain>
    </source>
</reference>
<dbReference type="Proteomes" id="UP000076154">
    <property type="component" value="Unassembled WGS sequence"/>
</dbReference>
<keyword evidence="2" id="KW-1185">Reference proteome</keyword>
<dbReference type="SUPFAM" id="SSF52540">
    <property type="entry name" value="P-loop containing nucleoside triphosphate hydrolases"/>
    <property type="match status" value="1"/>
</dbReference>
<dbReference type="CDD" id="cd00882">
    <property type="entry name" value="Ras_like_GTPase"/>
    <property type="match status" value="1"/>
</dbReference>
<comment type="caution">
    <text evidence="1">The sequence shown here is derived from an EMBL/GenBank/DDBJ whole genome shotgun (WGS) entry which is preliminary data.</text>
</comment>
<dbReference type="InParanoid" id="A0A369JSL2"/>
<accession>A0A369JSL2</accession>
<evidence type="ECO:0000313" key="2">
    <source>
        <dbReference type="Proteomes" id="UP000076154"/>
    </source>
</evidence>
<dbReference type="OrthoDB" id="59699at2759"/>
<dbReference type="EMBL" id="LUEZ02000051">
    <property type="protein sequence ID" value="RDB22354.1"/>
    <property type="molecule type" value="Genomic_DNA"/>
</dbReference>